<proteinExistence type="predicted"/>
<dbReference type="PROSITE" id="PS00636">
    <property type="entry name" value="DNAJ_1"/>
    <property type="match status" value="1"/>
</dbReference>
<dbReference type="InterPro" id="IPR044713">
    <property type="entry name" value="DNJA1/2-like"/>
</dbReference>
<accession>A0A452UZ28</accession>
<sequence length="146" mass="16467">MVKETTYYDVVGGQTQRSPGRSGKAYRRLALKYHPAKNPNEGEFKQIFQAYEVLCDTKKRESYDKGGEQAIKEGRARGGFGSLMDISGMFFGEGGRMQRDRRGKKVVHQFSHCVACKRQHLLLTTEPSSSPLIHVRWSSMGISSMC</sequence>
<dbReference type="InterPro" id="IPR001623">
    <property type="entry name" value="DnaJ_domain"/>
</dbReference>
<dbReference type="InterPro" id="IPR018253">
    <property type="entry name" value="DnaJ_domain_CS"/>
</dbReference>
<dbReference type="SUPFAM" id="SSF46565">
    <property type="entry name" value="Chaperone J-domain"/>
    <property type="match status" value="1"/>
</dbReference>
<dbReference type="Ensembl" id="ENSUMAT00000031244.1">
    <property type="protein sequence ID" value="ENSUMAP00000026395.1"/>
    <property type="gene ID" value="ENSUMAG00000019209.1"/>
</dbReference>
<dbReference type="PANTHER" id="PTHR43888">
    <property type="entry name" value="DNAJ-LIKE-2, ISOFORM A-RELATED"/>
    <property type="match status" value="1"/>
</dbReference>
<keyword evidence="1" id="KW-0143">Chaperone</keyword>
<evidence type="ECO:0000256" key="1">
    <source>
        <dbReference type="ARBA" id="ARBA00023186"/>
    </source>
</evidence>
<dbReference type="Gene3D" id="1.10.287.110">
    <property type="entry name" value="DnaJ domain"/>
    <property type="match status" value="1"/>
</dbReference>
<protein>
    <recommendedName>
        <fullName evidence="2">J domain-containing protein</fullName>
    </recommendedName>
</protein>
<evidence type="ECO:0000313" key="3">
    <source>
        <dbReference type="Ensembl" id="ENSUMAP00000026395"/>
    </source>
</evidence>
<dbReference type="GO" id="GO:0030544">
    <property type="term" value="F:Hsp70 protein binding"/>
    <property type="evidence" value="ECO:0007669"/>
    <property type="project" value="InterPro"/>
</dbReference>
<dbReference type="PRINTS" id="PR00625">
    <property type="entry name" value="JDOMAIN"/>
</dbReference>
<dbReference type="GO" id="GO:0006457">
    <property type="term" value="P:protein folding"/>
    <property type="evidence" value="ECO:0007669"/>
    <property type="project" value="InterPro"/>
</dbReference>
<dbReference type="OMA" id="SHCVACK"/>
<dbReference type="SMART" id="SM00271">
    <property type="entry name" value="DnaJ"/>
    <property type="match status" value="1"/>
</dbReference>
<dbReference type="Pfam" id="PF00226">
    <property type="entry name" value="DnaJ"/>
    <property type="match status" value="1"/>
</dbReference>
<feature type="domain" description="J" evidence="2">
    <location>
        <begin position="6"/>
        <end position="67"/>
    </location>
</feature>
<dbReference type="CDD" id="cd06257">
    <property type="entry name" value="DnaJ"/>
    <property type="match status" value="1"/>
</dbReference>
<organism evidence="3">
    <name type="scientific">Ursus maritimus</name>
    <name type="common">Polar bear</name>
    <name type="synonym">Thalarctos maritimus</name>
    <dbReference type="NCBI Taxonomy" id="29073"/>
    <lineage>
        <taxon>Eukaryota</taxon>
        <taxon>Metazoa</taxon>
        <taxon>Chordata</taxon>
        <taxon>Craniata</taxon>
        <taxon>Vertebrata</taxon>
        <taxon>Euteleostomi</taxon>
        <taxon>Mammalia</taxon>
        <taxon>Eutheria</taxon>
        <taxon>Laurasiatheria</taxon>
        <taxon>Carnivora</taxon>
        <taxon>Caniformia</taxon>
        <taxon>Ursidae</taxon>
        <taxon>Ursus</taxon>
    </lineage>
</organism>
<dbReference type="PROSITE" id="PS50076">
    <property type="entry name" value="DNAJ_2"/>
    <property type="match status" value="1"/>
</dbReference>
<dbReference type="GeneTree" id="ENSGT00940000155707"/>
<name>A0A452UZ28_URSMA</name>
<evidence type="ECO:0000259" key="2">
    <source>
        <dbReference type="PROSITE" id="PS50076"/>
    </source>
</evidence>
<reference evidence="3" key="1">
    <citation type="submission" date="2019-03" db="UniProtKB">
        <authorList>
            <consortium name="Ensembl"/>
        </authorList>
    </citation>
    <scope>IDENTIFICATION</scope>
</reference>
<dbReference type="InterPro" id="IPR036869">
    <property type="entry name" value="J_dom_sf"/>
</dbReference>
<dbReference type="AlphaFoldDB" id="A0A452UZ28"/>